<evidence type="ECO:0000313" key="3">
    <source>
        <dbReference type="Proteomes" id="UP000000639"/>
    </source>
</evidence>
<dbReference type="RefSeq" id="WP_011771730.1">
    <property type="nucleotide sequence ID" value="NC_008709.1"/>
</dbReference>
<evidence type="ECO:0000256" key="1">
    <source>
        <dbReference type="SAM" id="Phobius"/>
    </source>
</evidence>
<reference evidence="2 3" key="1">
    <citation type="submission" date="2007-01" db="EMBL/GenBank/DDBJ databases">
        <title>Complete sequence of Psychromonas ingrahamii 37.</title>
        <authorList>
            <consortium name="US DOE Joint Genome Institute"/>
            <person name="Copeland A."/>
            <person name="Lucas S."/>
            <person name="Lapidus A."/>
            <person name="Barry K."/>
            <person name="Detter J.C."/>
            <person name="Glavina del Rio T."/>
            <person name="Hammon N."/>
            <person name="Israni S."/>
            <person name="Dalin E."/>
            <person name="Tice H."/>
            <person name="Pitluck S."/>
            <person name="Thompson L.S."/>
            <person name="Brettin T."/>
            <person name="Bruce D."/>
            <person name="Han C."/>
            <person name="Tapia R."/>
            <person name="Schmutz J."/>
            <person name="Larimer F."/>
            <person name="Land M."/>
            <person name="Hauser L."/>
            <person name="Kyrpides N."/>
            <person name="Ivanova N."/>
            <person name="Staley J."/>
            <person name="Richardson P."/>
        </authorList>
    </citation>
    <scope>NUCLEOTIDE SEQUENCE [LARGE SCALE GENOMIC DNA]</scope>
    <source>
        <strain evidence="2 3">37</strain>
    </source>
</reference>
<keyword evidence="1" id="KW-0812">Transmembrane</keyword>
<dbReference type="KEGG" id="pin:Ping_3495"/>
<evidence type="ECO:0000313" key="2">
    <source>
        <dbReference type="EMBL" id="ABM05178.1"/>
    </source>
</evidence>
<feature type="transmembrane region" description="Helical" evidence="1">
    <location>
        <begin position="180"/>
        <end position="199"/>
    </location>
</feature>
<keyword evidence="1" id="KW-0472">Membrane</keyword>
<feature type="transmembrane region" description="Helical" evidence="1">
    <location>
        <begin position="93"/>
        <end position="116"/>
    </location>
</feature>
<evidence type="ECO:0008006" key="4">
    <source>
        <dbReference type="Google" id="ProtNLM"/>
    </source>
</evidence>
<sequence length="476" mass="54157">MSLFQQRLLAEGVRTVESDYPALSAPILNKAEASFELLLLDRAKQLDQALQISTLFTHFKALTNNLFALLSVLLLVLGAGSVGQLFSEQGTQINFFWAFGLFFIPNLLALCIWLFLFLQSNLLSAGWLAHFSLFLFKTAEKRFNPQATLHPYFWPLFKCYFKIILSGDLGRYQLSYVTHLLWLSYFFGATIMLVIMLATHQVDFIWETSILSAQSFQWLTEVLAYIPNLLGVTVPNTQLIQQSHLGAVNVLADAQNSRLVWSSLLISSLLIYGILPRFLLLLLMRFLLTKNKERFHLTLSGPYYVQLRQQLKPNVTSLGIKDPDLSQIEAAHPPHLQTPCHELPSCFYPVAVELSERQFIECQKHVKHSSPEQLALLKNVCDFQAQQHLLNEIKTIQQKAVVLYVTLARLPDRGLLTFIKSLTHLTSTSFYLLLIDEGLMVSSHISKRRSDWYQLAAQANIPLENIIQFQTGGLDE</sequence>
<gene>
    <name evidence="2" type="ordered locus">Ping_3495</name>
</gene>
<dbReference type="EMBL" id="CP000510">
    <property type="protein sequence ID" value="ABM05178.1"/>
    <property type="molecule type" value="Genomic_DNA"/>
</dbReference>
<protein>
    <recommendedName>
        <fullName evidence="4">DUF2868 domain-containing protein</fullName>
    </recommendedName>
</protein>
<dbReference type="Proteomes" id="UP000000639">
    <property type="component" value="Chromosome"/>
</dbReference>
<dbReference type="eggNOG" id="ENOG502Z9E3">
    <property type="taxonomic scope" value="Bacteria"/>
</dbReference>
<keyword evidence="3" id="KW-1185">Reference proteome</keyword>
<dbReference type="InterPro" id="IPR021296">
    <property type="entry name" value="DUF2868"/>
</dbReference>
<organism evidence="2 3">
    <name type="scientific">Psychromonas ingrahamii (strain DSM 17664 / CCUG 51855 / 37)</name>
    <dbReference type="NCBI Taxonomy" id="357804"/>
    <lineage>
        <taxon>Bacteria</taxon>
        <taxon>Pseudomonadati</taxon>
        <taxon>Pseudomonadota</taxon>
        <taxon>Gammaproteobacteria</taxon>
        <taxon>Alteromonadales</taxon>
        <taxon>Psychromonadaceae</taxon>
        <taxon>Psychromonas</taxon>
    </lineage>
</organism>
<keyword evidence="1" id="KW-1133">Transmembrane helix</keyword>
<dbReference type="Pfam" id="PF11067">
    <property type="entry name" value="DUF2868"/>
    <property type="match status" value="1"/>
</dbReference>
<dbReference type="HOGENOM" id="CLU_044847_0_0_6"/>
<dbReference type="STRING" id="357804.Ping_3495"/>
<feature type="transmembrane region" description="Helical" evidence="1">
    <location>
        <begin position="259"/>
        <end position="284"/>
    </location>
</feature>
<accession>A1T0B3</accession>
<dbReference type="AlphaFoldDB" id="A1T0B3"/>
<name>A1T0B3_PSYIN</name>
<proteinExistence type="predicted"/>
<feature type="transmembrane region" description="Helical" evidence="1">
    <location>
        <begin position="66"/>
        <end position="86"/>
    </location>
</feature>